<dbReference type="InterPro" id="IPR004821">
    <property type="entry name" value="Cyt_trans-like"/>
</dbReference>
<comment type="caution">
    <text evidence="4">The sequence shown here is derived from an EMBL/GenBank/DDBJ whole genome shotgun (WGS) entry which is preliminary data.</text>
</comment>
<organism evidence="4 5">
    <name type="scientific">Nguyenibacter vanlangensis</name>
    <dbReference type="NCBI Taxonomy" id="1216886"/>
    <lineage>
        <taxon>Bacteria</taxon>
        <taxon>Pseudomonadati</taxon>
        <taxon>Pseudomonadota</taxon>
        <taxon>Alphaproteobacteria</taxon>
        <taxon>Acetobacterales</taxon>
        <taxon>Acetobacteraceae</taxon>
        <taxon>Nguyenibacter</taxon>
    </lineage>
</organism>
<feature type="domain" description="Cytidyltransferase-like" evidence="3">
    <location>
        <begin position="5"/>
        <end position="124"/>
    </location>
</feature>
<dbReference type="EMBL" id="JABXXP010000006">
    <property type="protein sequence ID" value="NVN09833.1"/>
    <property type="molecule type" value="Genomic_DNA"/>
</dbReference>
<keyword evidence="1 4" id="KW-0808">Transferase</keyword>
<name>A0A7Y7M5T7_9PROT</name>
<accession>A0A7Y7M5T7</accession>
<dbReference type="GO" id="GO:0016779">
    <property type="term" value="F:nucleotidyltransferase activity"/>
    <property type="evidence" value="ECO:0007669"/>
    <property type="project" value="UniProtKB-KW"/>
</dbReference>
<reference evidence="4 5" key="1">
    <citation type="submission" date="2020-06" db="EMBL/GenBank/DDBJ databases">
        <title>Description of novel acetic acid bacteria.</title>
        <authorList>
            <person name="Sombolestani A."/>
        </authorList>
    </citation>
    <scope>NUCLEOTIDE SEQUENCE [LARGE SCALE GENOMIC DNA]</scope>
    <source>
        <strain evidence="4 5">LMG 31431</strain>
    </source>
</reference>
<dbReference type="InterPro" id="IPR050385">
    <property type="entry name" value="Archaeal_FAD_synthase"/>
</dbReference>
<dbReference type="AlphaFoldDB" id="A0A7Y7M5T7"/>
<dbReference type="InterPro" id="IPR014729">
    <property type="entry name" value="Rossmann-like_a/b/a_fold"/>
</dbReference>
<dbReference type="Proteomes" id="UP000534870">
    <property type="component" value="Unassembled WGS sequence"/>
</dbReference>
<dbReference type="NCBIfam" id="TIGR00125">
    <property type="entry name" value="cyt_tran_rel"/>
    <property type="match status" value="1"/>
</dbReference>
<evidence type="ECO:0000313" key="4">
    <source>
        <dbReference type="EMBL" id="NVN09833.1"/>
    </source>
</evidence>
<sequence length="145" mass="16699">MRTIITYGTFDLFHVGHIRLLRRARALGDRLFVGISTDEFNAQKNKRSINDFMARCEIVSACRFVDGVFAEEHWDQKLSDITRLSADIFAMGDDWTGRFDDLSRYCSVVYLPRTEGVSTTQIRNIISQNSLMATEPCRPLDMYCD</sequence>
<dbReference type="PANTHER" id="PTHR43793">
    <property type="entry name" value="FAD SYNTHASE"/>
    <property type="match status" value="1"/>
</dbReference>
<dbReference type="Pfam" id="PF01467">
    <property type="entry name" value="CTP_transf_like"/>
    <property type="match status" value="1"/>
</dbReference>
<evidence type="ECO:0000313" key="5">
    <source>
        <dbReference type="Proteomes" id="UP000534870"/>
    </source>
</evidence>
<dbReference type="Gene3D" id="3.40.50.620">
    <property type="entry name" value="HUPs"/>
    <property type="match status" value="1"/>
</dbReference>
<gene>
    <name evidence="4" type="ORF">HUK84_01495</name>
</gene>
<evidence type="ECO:0000256" key="2">
    <source>
        <dbReference type="ARBA" id="ARBA00022695"/>
    </source>
</evidence>
<dbReference type="PANTHER" id="PTHR43793:SF1">
    <property type="entry name" value="FAD SYNTHASE"/>
    <property type="match status" value="1"/>
</dbReference>
<keyword evidence="2 4" id="KW-0548">Nucleotidyltransferase</keyword>
<dbReference type="SUPFAM" id="SSF52374">
    <property type="entry name" value="Nucleotidylyl transferase"/>
    <property type="match status" value="1"/>
</dbReference>
<proteinExistence type="predicted"/>
<protein>
    <submittedName>
        <fullName evidence="4">Adenylyltransferase/cytidyltransferase family protein</fullName>
    </submittedName>
</protein>
<evidence type="ECO:0000256" key="1">
    <source>
        <dbReference type="ARBA" id="ARBA00022679"/>
    </source>
</evidence>
<dbReference type="RefSeq" id="WP_176638630.1">
    <property type="nucleotide sequence ID" value="NZ_JABXXP010000006.1"/>
</dbReference>
<evidence type="ECO:0000259" key="3">
    <source>
        <dbReference type="Pfam" id="PF01467"/>
    </source>
</evidence>